<sequence>MRSRLAIFLVCASLGLGPALAATPPGQPKAGPGGSDYPAGEIVKRAVGRGSAVSFVFHAAGAPAEPRPVVVFLHAWGAVNPGVYGGWIEHLARRGNLVLFPRFQEVGKIRPVDATEKAASLVKEALAALADDPAAKPDLNRVALIGHSAGAGLAFNLAAVAKDQGLPTPKLVHALMAGGLAKDAKSRGVQLADLAKIDPATLLVTVIGDRDQRPSDQASRRLLKEASAVPPERKVFLRALSDSHGFPVLSATLASPASQKDAFDAAQIKLPPDPPRDPKAPRAPAQNQKWSPEMVLSGEQTVLVQQLGNNGVDTLDYLAYWRTFDMAAAAAFAGRDAQALHNDAAFTDMGRWSDGWPVKRLGVEALRAETTASTPRREVSPAMMPVPGKKRN</sequence>
<feature type="chain" id="PRO_5026974094" evidence="2">
    <location>
        <begin position="22"/>
        <end position="392"/>
    </location>
</feature>
<dbReference type="PANTHER" id="PTHR33428:SF14">
    <property type="entry name" value="CARBOXYLESTERASE TYPE B DOMAIN-CONTAINING PROTEIN"/>
    <property type="match status" value="1"/>
</dbReference>
<gene>
    <name evidence="3" type="ORF">AVDCRST_MAG90-904</name>
</gene>
<feature type="signal peptide" evidence="2">
    <location>
        <begin position="1"/>
        <end position="21"/>
    </location>
</feature>
<name>A0A6J4KYD0_9HYPH</name>
<dbReference type="AlphaFoldDB" id="A0A6J4KYD0"/>
<dbReference type="EMBL" id="CADCUC010000173">
    <property type="protein sequence ID" value="CAA9318935.1"/>
    <property type="molecule type" value="Genomic_DNA"/>
</dbReference>
<evidence type="ECO:0000313" key="3">
    <source>
        <dbReference type="EMBL" id="CAA9318935.1"/>
    </source>
</evidence>
<proteinExistence type="predicted"/>
<feature type="region of interest" description="Disordered" evidence="1">
    <location>
        <begin position="267"/>
        <end position="288"/>
    </location>
</feature>
<evidence type="ECO:0000256" key="2">
    <source>
        <dbReference type="SAM" id="SignalP"/>
    </source>
</evidence>
<organism evidence="3">
    <name type="scientific">uncultured Microvirga sp</name>
    <dbReference type="NCBI Taxonomy" id="412392"/>
    <lineage>
        <taxon>Bacteria</taxon>
        <taxon>Pseudomonadati</taxon>
        <taxon>Pseudomonadota</taxon>
        <taxon>Alphaproteobacteria</taxon>
        <taxon>Hyphomicrobiales</taxon>
        <taxon>Methylobacteriaceae</taxon>
        <taxon>Microvirga</taxon>
        <taxon>environmental samples</taxon>
    </lineage>
</organism>
<dbReference type="Gene3D" id="3.40.50.1820">
    <property type="entry name" value="alpha/beta hydrolase"/>
    <property type="match status" value="1"/>
</dbReference>
<reference evidence="3" key="1">
    <citation type="submission" date="2020-02" db="EMBL/GenBank/DDBJ databases">
        <authorList>
            <person name="Meier V. D."/>
        </authorList>
    </citation>
    <scope>NUCLEOTIDE SEQUENCE</scope>
    <source>
        <strain evidence="3">AVDCRST_MAG90</strain>
    </source>
</reference>
<accession>A0A6J4KYD0</accession>
<keyword evidence="2" id="KW-0732">Signal</keyword>
<evidence type="ECO:0000256" key="1">
    <source>
        <dbReference type="SAM" id="MobiDB-lite"/>
    </source>
</evidence>
<feature type="region of interest" description="Disordered" evidence="1">
    <location>
        <begin position="369"/>
        <end position="392"/>
    </location>
</feature>
<dbReference type="SUPFAM" id="SSF53474">
    <property type="entry name" value="alpha/beta-Hydrolases"/>
    <property type="match status" value="1"/>
</dbReference>
<dbReference type="InterPro" id="IPR029058">
    <property type="entry name" value="AB_hydrolase_fold"/>
</dbReference>
<protein>
    <submittedName>
        <fullName evidence="3">Uncharacterized protein</fullName>
    </submittedName>
</protein>
<dbReference type="PANTHER" id="PTHR33428">
    <property type="entry name" value="CHLOROPHYLLASE-2, CHLOROPLASTIC"/>
    <property type="match status" value="1"/>
</dbReference>
<dbReference type="InterPro" id="IPR017395">
    <property type="entry name" value="Chlorophyllase-like"/>
</dbReference>
<dbReference type="Pfam" id="PF07224">
    <property type="entry name" value="Chlorophyllase"/>
    <property type="match status" value="1"/>
</dbReference>